<name>A0A7S8C6D5_9HYPH</name>
<sequence>MKTAERRTVFGLGTVLLGAAILAGCTNTQQTPNQTVRSTYDTAPADLQLACANEAAPIYGVGAETVLPISSKRTQDNLYTVTLDVNNGRQALCTIDSDGNVVAITDA</sequence>
<evidence type="ECO:0000313" key="1">
    <source>
        <dbReference type="EMBL" id="QPC44214.1"/>
    </source>
</evidence>
<keyword evidence="2" id="KW-1185">Reference proteome</keyword>
<dbReference type="AlphaFoldDB" id="A0A7S8C6D5"/>
<gene>
    <name evidence="1" type="ORF">HW532_16835</name>
</gene>
<dbReference type="RefSeq" id="WP_213161580.1">
    <property type="nucleotide sequence ID" value="NZ_CP058214.1"/>
</dbReference>
<proteinExistence type="predicted"/>
<evidence type="ECO:0000313" key="2">
    <source>
        <dbReference type="Proteomes" id="UP000593594"/>
    </source>
</evidence>
<dbReference type="Proteomes" id="UP000593594">
    <property type="component" value="Chromosome"/>
</dbReference>
<dbReference type="EMBL" id="CP058214">
    <property type="protein sequence ID" value="QPC44214.1"/>
    <property type="molecule type" value="Genomic_DNA"/>
</dbReference>
<dbReference type="KEGG" id="kmn:HW532_16835"/>
<protein>
    <submittedName>
        <fullName evidence="1">Uncharacterized protein</fullName>
    </submittedName>
</protein>
<accession>A0A7S8C6D5</accession>
<reference evidence="1 2" key="1">
    <citation type="submission" date="2020-06" db="EMBL/GenBank/DDBJ databases">
        <title>Genome sequence of 2 isolates from Red Sea Mangroves.</title>
        <authorList>
            <person name="Sefrji F."/>
            <person name="Michoud G."/>
            <person name="Merlino G."/>
            <person name="Daffonchio D."/>
        </authorList>
    </citation>
    <scope>NUCLEOTIDE SEQUENCE [LARGE SCALE GENOMIC DNA]</scope>
    <source>
        <strain evidence="1 2">R1DC25</strain>
    </source>
</reference>
<dbReference type="PROSITE" id="PS51257">
    <property type="entry name" value="PROKAR_LIPOPROTEIN"/>
    <property type="match status" value="1"/>
</dbReference>
<organism evidence="1 2">
    <name type="scientific">Kaustia mangrovi</name>
    <dbReference type="NCBI Taxonomy" id="2593653"/>
    <lineage>
        <taxon>Bacteria</taxon>
        <taxon>Pseudomonadati</taxon>
        <taxon>Pseudomonadota</taxon>
        <taxon>Alphaproteobacteria</taxon>
        <taxon>Hyphomicrobiales</taxon>
        <taxon>Parvibaculaceae</taxon>
        <taxon>Kaustia</taxon>
    </lineage>
</organism>